<dbReference type="OrthoDB" id="48943at2759"/>
<evidence type="ECO:0000256" key="7">
    <source>
        <dbReference type="ARBA" id="ARBA00022967"/>
    </source>
</evidence>
<dbReference type="GO" id="GO:0005524">
    <property type="term" value="F:ATP binding"/>
    <property type="evidence" value="ECO:0007669"/>
    <property type="project" value="UniProtKB-KW"/>
</dbReference>
<keyword evidence="3" id="KW-0479">Metal-binding</keyword>
<evidence type="ECO:0000256" key="4">
    <source>
        <dbReference type="ARBA" id="ARBA00022741"/>
    </source>
</evidence>
<dbReference type="GO" id="GO:0016020">
    <property type="term" value="C:membrane"/>
    <property type="evidence" value="ECO:0007669"/>
    <property type="project" value="UniProtKB-SubCell"/>
</dbReference>
<keyword evidence="6" id="KW-0460">Magnesium</keyword>
<keyword evidence="5" id="KW-0067">ATP-binding</keyword>
<dbReference type="Proteomes" id="UP000237271">
    <property type="component" value="Unassembled WGS sequence"/>
</dbReference>
<dbReference type="GO" id="GO:0019829">
    <property type="term" value="F:ATPase-coupled monoatomic cation transmembrane transporter activity"/>
    <property type="evidence" value="ECO:0007669"/>
    <property type="project" value="TreeGrafter"/>
</dbReference>
<keyword evidence="4" id="KW-0547">Nucleotide-binding</keyword>
<evidence type="ECO:0000256" key="2">
    <source>
        <dbReference type="ARBA" id="ARBA00022692"/>
    </source>
</evidence>
<dbReference type="PANTHER" id="PTHR45630:SF11">
    <property type="entry name" value="CATION-TRANSPORTING P-TYPE ATPASE N-TERMINAL DOMAIN-CONTAINING PROTEIN"/>
    <property type="match status" value="1"/>
</dbReference>
<dbReference type="PANTHER" id="PTHR45630">
    <property type="entry name" value="CATION-TRANSPORTING ATPASE-RELATED"/>
    <property type="match status" value="1"/>
</dbReference>
<evidence type="ECO:0000256" key="8">
    <source>
        <dbReference type="ARBA" id="ARBA00022989"/>
    </source>
</evidence>
<reference evidence="11 12" key="1">
    <citation type="journal article" date="2017" name="Genome Biol. Evol.">
        <title>Phytophthora megakarya and P. palmivora, closely related causal agents of cacao black pod rot, underwent increases in genome sizes and gene numbers by different mechanisms.</title>
        <authorList>
            <person name="Ali S.S."/>
            <person name="Shao J."/>
            <person name="Lary D.J."/>
            <person name="Kronmiller B."/>
            <person name="Shen D."/>
            <person name="Strem M.D."/>
            <person name="Amoako-Attah I."/>
            <person name="Akrofi A.Y."/>
            <person name="Begoude B.A."/>
            <person name="Ten Hoopen G.M."/>
            <person name="Coulibaly K."/>
            <person name="Kebe B.I."/>
            <person name="Melnick R.L."/>
            <person name="Guiltinan M.J."/>
            <person name="Tyler B.M."/>
            <person name="Meinhardt L.W."/>
            <person name="Bailey B.A."/>
        </authorList>
    </citation>
    <scope>NUCLEOTIDE SEQUENCE [LARGE SCALE GENOMIC DNA]</scope>
    <source>
        <strain evidence="12">sbr112.9</strain>
    </source>
</reference>
<evidence type="ECO:0000256" key="10">
    <source>
        <dbReference type="SAM" id="Phobius"/>
    </source>
</evidence>
<keyword evidence="12" id="KW-1185">Reference proteome</keyword>
<keyword evidence="2 10" id="KW-0812">Transmembrane</keyword>
<keyword evidence="8 10" id="KW-1133">Transmembrane helix</keyword>
<proteinExistence type="predicted"/>
<evidence type="ECO:0000313" key="11">
    <source>
        <dbReference type="EMBL" id="POM69939.1"/>
    </source>
</evidence>
<organism evidence="11 12">
    <name type="scientific">Phytophthora palmivora</name>
    <dbReference type="NCBI Taxonomy" id="4796"/>
    <lineage>
        <taxon>Eukaryota</taxon>
        <taxon>Sar</taxon>
        <taxon>Stramenopiles</taxon>
        <taxon>Oomycota</taxon>
        <taxon>Peronosporomycetes</taxon>
        <taxon>Peronosporales</taxon>
        <taxon>Peronosporaceae</taxon>
        <taxon>Phytophthora</taxon>
    </lineage>
</organism>
<evidence type="ECO:0000256" key="5">
    <source>
        <dbReference type="ARBA" id="ARBA00022840"/>
    </source>
</evidence>
<feature type="transmembrane region" description="Helical" evidence="10">
    <location>
        <begin position="21"/>
        <end position="42"/>
    </location>
</feature>
<comment type="subcellular location">
    <subcellularLocation>
        <location evidence="1">Membrane</location>
        <topology evidence="1">Multi-pass membrane protein</topology>
    </subcellularLocation>
</comment>
<keyword evidence="9 10" id="KW-0472">Membrane</keyword>
<gene>
    <name evidence="11" type="ORF">PHPALM_13724</name>
</gene>
<keyword evidence="7" id="KW-1278">Translocase</keyword>
<dbReference type="GO" id="GO:0046872">
    <property type="term" value="F:metal ion binding"/>
    <property type="evidence" value="ECO:0007669"/>
    <property type="project" value="UniProtKB-KW"/>
</dbReference>
<dbReference type="AlphaFoldDB" id="A0A2P4XWV6"/>
<dbReference type="InterPro" id="IPR018303">
    <property type="entry name" value="ATPase_P-typ_P_site"/>
</dbReference>
<evidence type="ECO:0000256" key="9">
    <source>
        <dbReference type="ARBA" id="ARBA00023136"/>
    </source>
</evidence>
<dbReference type="EMBL" id="NCKW01007722">
    <property type="protein sequence ID" value="POM69939.1"/>
    <property type="molecule type" value="Genomic_DNA"/>
</dbReference>
<accession>A0A2P4XWV6</accession>
<evidence type="ECO:0000313" key="12">
    <source>
        <dbReference type="Proteomes" id="UP000237271"/>
    </source>
</evidence>
<dbReference type="InterPro" id="IPR006544">
    <property type="entry name" value="P-type_TPase_V"/>
</dbReference>
<dbReference type="PROSITE" id="PS00154">
    <property type="entry name" value="ATPASE_E1_E2"/>
    <property type="match status" value="1"/>
</dbReference>
<name>A0A2P4XWV6_9STRA</name>
<evidence type="ECO:0000256" key="3">
    <source>
        <dbReference type="ARBA" id="ARBA00022723"/>
    </source>
</evidence>
<evidence type="ECO:0000256" key="6">
    <source>
        <dbReference type="ARBA" id="ARBA00022842"/>
    </source>
</evidence>
<evidence type="ECO:0000256" key="1">
    <source>
        <dbReference type="ARBA" id="ARBA00004141"/>
    </source>
</evidence>
<feature type="non-terminal residue" evidence="11">
    <location>
        <position position="1"/>
    </location>
</feature>
<comment type="caution">
    <text evidence="11">The sequence shown here is derived from an EMBL/GenBank/DDBJ whole genome shotgun (WGS) entry which is preliminary data.</text>
</comment>
<sequence>LIQSILFPIPMRFKYNEHPKVLVAILFVYTFIVCSISTYFVMNNHMINNQYATFFTSIFMLSAVVSPLLPVVITVGIFCFDKTGTLTKQGLDFLGVQPVKTTLDSHRLSTTVKNAPSFAELLYALTTYHSVDSMEDRLVDNEVEVRMFTATGWELVEKEGEQPYVKSNVDPGLEARSLSTDTWFSLKLRCAVP</sequence>
<protein>
    <submittedName>
        <fullName evidence="11">Cation-transporting ATPase</fullName>
    </submittedName>
</protein>
<feature type="transmembrane region" description="Helical" evidence="10">
    <location>
        <begin position="54"/>
        <end position="80"/>
    </location>
</feature>
<dbReference type="GO" id="GO:0140358">
    <property type="term" value="F:P-type transmembrane transporter activity"/>
    <property type="evidence" value="ECO:0007669"/>
    <property type="project" value="InterPro"/>
</dbReference>